<name>A0A1B6LVZ8_9HEMI</name>
<dbReference type="PANTHER" id="PTHR24248">
    <property type="entry name" value="ADRENERGIC RECEPTOR-RELATED G-PROTEIN COUPLED RECEPTOR"/>
    <property type="match status" value="1"/>
</dbReference>
<evidence type="ECO:0000256" key="1">
    <source>
        <dbReference type="ARBA" id="ARBA00004651"/>
    </source>
</evidence>
<feature type="transmembrane region" description="Helical" evidence="10">
    <location>
        <begin position="57"/>
        <end position="79"/>
    </location>
</feature>
<dbReference type="GO" id="GO:0071880">
    <property type="term" value="P:adenylate cyclase-activating adrenergic receptor signaling pathway"/>
    <property type="evidence" value="ECO:0007669"/>
    <property type="project" value="TreeGrafter"/>
</dbReference>
<evidence type="ECO:0000259" key="11">
    <source>
        <dbReference type="PROSITE" id="PS50262"/>
    </source>
</evidence>
<evidence type="ECO:0000256" key="2">
    <source>
        <dbReference type="ARBA" id="ARBA00010663"/>
    </source>
</evidence>
<evidence type="ECO:0000256" key="8">
    <source>
        <dbReference type="ARBA" id="ARBA00023170"/>
    </source>
</evidence>
<keyword evidence="7 10" id="KW-0472">Membrane</keyword>
<proteinExistence type="inferred from homology"/>
<dbReference type="InterPro" id="IPR017452">
    <property type="entry name" value="GPCR_Rhodpsn_7TM"/>
</dbReference>
<comment type="subcellular location">
    <subcellularLocation>
        <location evidence="1">Cell membrane</location>
        <topology evidence="1">Multi-pass membrane protein</topology>
    </subcellularLocation>
</comment>
<feature type="non-terminal residue" evidence="12">
    <location>
        <position position="103"/>
    </location>
</feature>
<feature type="transmembrane region" description="Helical" evidence="10">
    <location>
        <begin position="12"/>
        <end position="37"/>
    </location>
</feature>
<evidence type="ECO:0000313" key="12">
    <source>
        <dbReference type="EMBL" id="JAT27825.1"/>
    </source>
</evidence>
<organism evidence="12">
    <name type="scientific">Graphocephala atropunctata</name>
    <dbReference type="NCBI Taxonomy" id="36148"/>
    <lineage>
        <taxon>Eukaryota</taxon>
        <taxon>Metazoa</taxon>
        <taxon>Ecdysozoa</taxon>
        <taxon>Arthropoda</taxon>
        <taxon>Hexapoda</taxon>
        <taxon>Insecta</taxon>
        <taxon>Pterygota</taxon>
        <taxon>Neoptera</taxon>
        <taxon>Paraneoptera</taxon>
        <taxon>Hemiptera</taxon>
        <taxon>Auchenorrhyncha</taxon>
        <taxon>Membracoidea</taxon>
        <taxon>Cicadellidae</taxon>
        <taxon>Cicadellinae</taxon>
        <taxon>Cicadellini</taxon>
        <taxon>Graphocephala</taxon>
    </lineage>
</organism>
<evidence type="ECO:0000256" key="3">
    <source>
        <dbReference type="ARBA" id="ARBA00022475"/>
    </source>
</evidence>
<feature type="domain" description="G-protein coupled receptors family 1 profile" evidence="11">
    <location>
        <begin position="1"/>
        <end position="103"/>
    </location>
</feature>
<keyword evidence="6" id="KW-0297">G-protein coupled receptor</keyword>
<keyword evidence="9" id="KW-0807">Transducer</keyword>
<keyword evidence="8" id="KW-0675">Receptor</keyword>
<accession>A0A1B6LVZ8</accession>
<feature type="non-terminal residue" evidence="12">
    <location>
        <position position="1"/>
    </location>
</feature>
<keyword evidence="4 10" id="KW-0812">Transmembrane</keyword>
<comment type="similarity">
    <text evidence="2">Belongs to the G-protein coupled receptor 1 family.</text>
</comment>
<evidence type="ECO:0000256" key="9">
    <source>
        <dbReference type="ARBA" id="ARBA00023224"/>
    </source>
</evidence>
<protein>
    <recommendedName>
        <fullName evidence="11">G-protein coupled receptors family 1 profile domain-containing protein</fullName>
    </recommendedName>
</protein>
<dbReference type="GO" id="GO:0004989">
    <property type="term" value="F:octopamine receptor activity"/>
    <property type="evidence" value="ECO:0007669"/>
    <property type="project" value="TreeGrafter"/>
</dbReference>
<evidence type="ECO:0000256" key="6">
    <source>
        <dbReference type="ARBA" id="ARBA00023040"/>
    </source>
</evidence>
<dbReference type="SUPFAM" id="SSF81321">
    <property type="entry name" value="Family A G protein-coupled receptor-like"/>
    <property type="match status" value="1"/>
</dbReference>
<dbReference type="PANTHER" id="PTHR24248:SF66">
    <property type="entry name" value="OCTOPAMINE RECEPTOR BETA-3R"/>
    <property type="match status" value="1"/>
</dbReference>
<evidence type="ECO:0000256" key="10">
    <source>
        <dbReference type="SAM" id="Phobius"/>
    </source>
</evidence>
<dbReference type="InterPro" id="IPR000276">
    <property type="entry name" value="GPCR_Rhodpsn"/>
</dbReference>
<evidence type="ECO:0000256" key="5">
    <source>
        <dbReference type="ARBA" id="ARBA00022989"/>
    </source>
</evidence>
<dbReference type="AlphaFoldDB" id="A0A1B6LVZ8"/>
<dbReference type="Pfam" id="PF00001">
    <property type="entry name" value="7tm_1"/>
    <property type="match status" value="1"/>
</dbReference>
<sequence length="103" mass="11801">PDLHSRVMNPRTVSVLLVISYILPALVSVPPIYMQWYTTDLHIKWRSEKECKFKTNMTYALVSPIVTFWIPLALVAIVITKIFKAMERQERALLVPSMSHCGG</sequence>
<keyword evidence="3" id="KW-1003">Cell membrane</keyword>
<gene>
    <name evidence="12" type="ORF">g.53860</name>
</gene>
<dbReference type="GO" id="GO:0043410">
    <property type="term" value="P:positive regulation of MAPK cascade"/>
    <property type="evidence" value="ECO:0007669"/>
    <property type="project" value="TreeGrafter"/>
</dbReference>
<dbReference type="PROSITE" id="PS50262">
    <property type="entry name" value="G_PROTEIN_RECEP_F1_2"/>
    <property type="match status" value="1"/>
</dbReference>
<evidence type="ECO:0000256" key="4">
    <source>
        <dbReference type="ARBA" id="ARBA00022692"/>
    </source>
</evidence>
<dbReference type="GO" id="GO:0005886">
    <property type="term" value="C:plasma membrane"/>
    <property type="evidence" value="ECO:0007669"/>
    <property type="project" value="UniProtKB-SubCell"/>
</dbReference>
<keyword evidence="5 10" id="KW-1133">Transmembrane helix</keyword>
<reference evidence="12" key="1">
    <citation type="submission" date="2015-11" db="EMBL/GenBank/DDBJ databases">
        <title>De novo transcriptome assembly of four potential Pierce s Disease insect vectors from Arizona vineyards.</title>
        <authorList>
            <person name="Tassone E.E."/>
        </authorList>
    </citation>
    <scope>NUCLEOTIDE SEQUENCE</scope>
</reference>
<evidence type="ECO:0000256" key="7">
    <source>
        <dbReference type="ARBA" id="ARBA00023136"/>
    </source>
</evidence>
<dbReference type="Gene3D" id="1.20.1070.10">
    <property type="entry name" value="Rhodopsin 7-helix transmembrane proteins"/>
    <property type="match status" value="1"/>
</dbReference>
<dbReference type="EMBL" id="GEBQ01012152">
    <property type="protein sequence ID" value="JAT27825.1"/>
    <property type="molecule type" value="Transcribed_RNA"/>
</dbReference>